<evidence type="ECO:0008006" key="6">
    <source>
        <dbReference type="Google" id="ProtNLM"/>
    </source>
</evidence>
<gene>
    <name evidence="4" type="ORF">CA13_33050</name>
</gene>
<organism evidence="4 5">
    <name type="scientific">Novipirellula herctigrandis</name>
    <dbReference type="NCBI Taxonomy" id="2527986"/>
    <lineage>
        <taxon>Bacteria</taxon>
        <taxon>Pseudomonadati</taxon>
        <taxon>Planctomycetota</taxon>
        <taxon>Planctomycetia</taxon>
        <taxon>Pirellulales</taxon>
        <taxon>Pirellulaceae</taxon>
        <taxon>Novipirellula</taxon>
    </lineage>
</organism>
<dbReference type="GO" id="GO:0015679">
    <property type="term" value="P:plasma membrane copper ion transport"/>
    <property type="evidence" value="ECO:0007669"/>
    <property type="project" value="TreeGrafter"/>
</dbReference>
<evidence type="ECO:0000256" key="3">
    <source>
        <dbReference type="SAM" id="Phobius"/>
    </source>
</evidence>
<dbReference type="RefSeq" id="WP_146398003.1">
    <property type="nucleotide sequence ID" value="NZ_SJPJ01000001.1"/>
</dbReference>
<accession>A0A5C5Z394</accession>
<dbReference type="EMBL" id="SJPJ01000001">
    <property type="protein sequence ID" value="TWT81852.1"/>
    <property type="molecule type" value="Genomic_DNA"/>
</dbReference>
<dbReference type="Proteomes" id="UP000315010">
    <property type="component" value="Unassembled WGS sequence"/>
</dbReference>
<dbReference type="PANTHER" id="PTHR30097">
    <property type="entry name" value="CATION EFFLUX SYSTEM PROTEIN CUSB"/>
    <property type="match status" value="1"/>
</dbReference>
<keyword evidence="3" id="KW-0472">Membrane</keyword>
<keyword evidence="3" id="KW-1133">Transmembrane helix</keyword>
<feature type="region of interest" description="Disordered" evidence="2">
    <location>
        <begin position="1"/>
        <end position="26"/>
    </location>
</feature>
<feature type="transmembrane region" description="Helical" evidence="3">
    <location>
        <begin position="385"/>
        <end position="406"/>
    </location>
</feature>
<evidence type="ECO:0000313" key="5">
    <source>
        <dbReference type="Proteomes" id="UP000315010"/>
    </source>
</evidence>
<dbReference type="GO" id="GO:0060003">
    <property type="term" value="P:copper ion export"/>
    <property type="evidence" value="ECO:0007669"/>
    <property type="project" value="TreeGrafter"/>
</dbReference>
<dbReference type="InterPro" id="IPR029016">
    <property type="entry name" value="GAF-like_dom_sf"/>
</dbReference>
<sequence precursor="true">MQPATADQPFVFSPSGAGPGLNAAPAPDPLVVDTRREIADIVREIASAVRSDCSRSQFLSRLADRVLRAMAAEGVVIWQVDPAGEIPFSVAHRIGRTTDRSILAQSQSTHYQMLAEVVAGGQPVVVPSTPDAVDPTAAANPAAVPAAVVPIHSDPLSARASYVLEVFLESDCGVATQRGYLRFVAQMADLAGEFLRNDQLRELHRKHRIAQQVDTFLATLHTLSTTHKIEAYVVDSVADLFGLDRVGMCYVRDSDVRLVAVSHCNVIDRHGIGAKQIESVADEHFRPSSCEIFEYSSESGDSDSLIPITVASSDEHEGVCIVGLGNEHSQLETDLITEPLQRIAYHVGLAIRHRRSIEAIPGGRAMVAMANQLNGSARRRWHGPLITVALMTIVLVIALFPVPMVVTSPAALRPANVQMLFAPRSAVVDAIHVSHGESVHQGQKLLTMSDPELEQQITSLVGRRAVLTQKQAAFTTALVDAASYRTDRSEQLQGERSLLAEELQTIDDQLAVLKRVQDSLELRASCDGVVDAWQIERRMLGRPANRGDALLEVIAKETTWLVDARVPLARIESVRQAAKLKSLRVAAVIEGTDGESLPASIDSIGPALRTSTEASDSKAVVLRLDSFVSESGSIDSLDDSGPVSGAPVRVLFRCESSPLVSVLFHDAIDSVYSMAGLYFSTGSSNDFSDSSTEGIHHDNQ</sequence>
<reference evidence="4 5" key="1">
    <citation type="submission" date="2019-02" db="EMBL/GenBank/DDBJ databases">
        <title>Deep-cultivation of Planctomycetes and their phenomic and genomic characterization uncovers novel biology.</title>
        <authorList>
            <person name="Wiegand S."/>
            <person name="Jogler M."/>
            <person name="Boedeker C."/>
            <person name="Pinto D."/>
            <person name="Vollmers J."/>
            <person name="Rivas-Marin E."/>
            <person name="Kohn T."/>
            <person name="Peeters S.H."/>
            <person name="Heuer A."/>
            <person name="Rast P."/>
            <person name="Oberbeckmann S."/>
            <person name="Bunk B."/>
            <person name="Jeske O."/>
            <person name="Meyerdierks A."/>
            <person name="Storesund J.E."/>
            <person name="Kallscheuer N."/>
            <person name="Luecker S."/>
            <person name="Lage O.M."/>
            <person name="Pohl T."/>
            <person name="Merkel B.J."/>
            <person name="Hornburger P."/>
            <person name="Mueller R.-W."/>
            <person name="Bruemmer F."/>
            <person name="Labrenz M."/>
            <person name="Spormann A.M."/>
            <person name="Op Den Camp H."/>
            <person name="Overmann J."/>
            <person name="Amann R."/>
            <person name="Jetten M.S.M."/>
            <person name="Mascher T."/>
            <person name="Medema M.H."/>
            <person name="Devos D.P."/>
            <person name="Kaster A.-K."/>
            <person name="Ovreas L."/>
            <person name="Rohde M."/>
            <person name="Galperin M.Y."/>
            <person name="Jogler C."/>
        </authorList>
    </citation>
    <scope>NUCLEOTIDE SEQUENCE [LARGE SCALE GENOMIC DNA]</scope>
    <source>
        <strain evidence="4 5">CA13</strain>
    </source>
</reference>
<dbReference type="GO" id="GO:0030313">
    <property type="term" value="C:cell envelope"/>
    <property type="evidence" value="ECO:0007669"/>
    <property type="project" value="TreeGrafter"/>
</dbReference>
<dbReference type="AlphaFoldDB" id="A0A5C5Z394"/>
<keyword evidence="5" id="KW-1185">Reference proteome</keyword>
<evidence type="ECO:0000313" key="4">
    <source>
        <dbReference type="EMBL" id="TWT81852.1"/>
    </source>
</evidence>
<feature type="compositionally biased region" description="Low complexity" evidence="2">
    <location>
        <begin position="14"/>
        <end position="25"/>
    </location>
</feature>
<evidence type="ECO:0000256" key="1">
    <source>
        <dbReference type="ARBA" id="ARBA00022448"/>
    </source>
</evidence>
<name>A0A5C5Z394_9BACT</name>
<dbReference type="Gene3D" id="3.30.450.40">
    <property type="match status" value="1"/>
</dbReference>
<dbReference type="OrthoDB" id="248877at2"/>
<dbReference type="SUPFAM" id="SSF55781">
    <property type="entry name" value="GAF domain-like"/>
    <property type="match status" value="1"/>
</dbReference>
<dbReference type="InterPro" id="IPR051909">
    <property type="entry name" value="MFP_Cation_Efflux"/>
</dbReference>
<comment type="caution">
    <text evidence="4">The sequence shown here is derived from an EMBL/GenBank/DDBJ whole genome shotgun (WGS) entry which is preliminary data.</text>
</comment>
<keyword evidence="3" id="KW-0812">Transmembrane</keyword>
<keyword evidence="1" id="KW-0813">Transport</keyword>
<protein>
    <recommendedName>
        <fullName evidence="6">HlyD family secretion protein</fullName>
    </recommendedName>
</protein>
<proteinExistence type="predicted"/>
<dbReference type="PANTHER" id="PTHR30097:SF4">
    <property type="entry name" value="SLR6042 PROTEIN"/>
    <property type="match status" value="1"/>
</dbReference>
<evidence type="ECO:0000256" key="2">
    <source>
        <dbReference type="SAM" id="MobiDB-lite"/>
    </source>
</evidence>